<reference evidence="4" key="2">
    <citation type="submission" date="2017-02" db="UniProtKB">
        <authorList>
            <consortium name="WormBaseParasite"/>
        </authorList>
    </citation>
    <scope>IDENTIFICATION</scope>
</reference>
<feature type="region of interest" description="Disordered" evidence="1">
    <location>
        <begin position="748"/>
        <end position="774"/>
    </location>
</feature>
<name>A0A0K0DB86_ANGCA</name>
<feature type="compositionally biased region" description="Polar residues" evidence="1">
    <location>
        <begin position="226"/>
        <end position="247"/>
    </location>
</feature>
<feature type="region of interest" description="Disordered" evidence="1">
    <location>
        <begin position="418"/>
        <end position="593"/>
    </location>
</feature>
<dbReference type="GO" id="GO:0007409">
    <property type="term" value="P:axonogenesis"/>
    <property type="evidence" value="ECO:0007669"/>
    <property type="project" value="TreeGrafter"/>
</dbReference>
<evidence type="ECO:0000259" key="2">
    <source>
        <dbReference type="Pfam" id="PF25281"/>
    </source>
</evidence>
<organism evidence="3 4">
    <name type="scientific">Angiostrongylus cantonensis</name>
    <name type="common">Rat lungworm</name>
    <dbReference type="NCBI Taxonomy" id="6313"/>
    <lineage>
        <taxon>Eukaryota</taxon>
        <taxon>Metazoa</taxon>
        <taxon>Ecdysozoa</taxon>
        <taxon>Nematoda</taxon>
        <taxon>Chromadorea</taxon>
        <taxon>Rhabditida</taxon>
        <taxon>Rhabditina</taxon>
        <taxon>Rhabditomorpha</taxon>
        <taxon>Strongyloidea</taxon>
        <taxon>Metastrongylidae</taxon>
        <taxon>Angiostrongylus</taxon>
    </lineage>
</organism>
<accession>A0A0K0DB86</accession>
<dbReference type="PANTHER" id="PTHR13843">
    <property type="entry name" value="MICROTUBULE-ASSOCIATED PROTEIN"/>
    <property type="match status" value="1"/>
</dbReference>
<dbReference type="GO" id="GO:0005874">
    <property type="term" value="C:microtubule"/>
    <property type="evidence" value="ECO:0007669"/>
    <property type="project" value="InterPro"/>
</dbReference>
<dbReference type="Pfam" id="PF25281">
    <property type="entry name" value="MBL_MAP1B"/>
    <property type="match status" value="1"/>
</dbReference>
<feature type="compositionally biased region" description="Basic and acidic residues" evidence="1">
    <location>
        <begin position="358"/>
        <end position="375"/>
    </location>
</feature>
<reference evidence="3" key="1">
    <citation type="submission" date="2012-09" db="EMBL/GenBank/DDBJ databases">
        <authorList>
            <person name="Martin A.A."/>
        </authorList>
    </citation>
    <scope>NUCLEOTIDE SEQUENCE</scope>
</reference>
<evidence type="ECO:0000256" key="1">
    <source>
        <dbReference type="SAM" id="MobiDB-lite"/>
    </source>
</evidence>
<dbReference type="GO" id="GO:0003779">
    <property type="term" value="F:actin binding"/>
    <property type="evidence" value="ECO:0007669"/>
    <property type="project" value="TreeGrafter"/>
</dbReference>
<keyword evidence="3" id="KW-1185">Reference proteome</keyword>
<proteinExistence type="predicted"/>
<feature type="compositionally biased region" description="Basic and acidic residues" evidence="1">
    <location>
        <begin position="756"/>
        <end position="768"/>
    </location>
</feature>
<feature type="compositionally biased region" description="Polar residues" evidence="1">
    <location>
        <begin position="578"/>
        <end position="593"/>
    </location>
</feature>
<feature type="compositionally biased region" description="Polar residues" evidence="1">
    <location>
        <begin position="291"/>
        <end position="310"/>
    </location>
</feature>
<dbReference type="GO" id="GO:0031114">
    <property type="term" value="P:regulation of microtubule depolymerization"/>
    <property type="evidence" value="ECO:0007669"/>
    <property type="project" value="TreeGrafter"/>
</dbReference>
<feature type="compositionally biased region" description="Polar residues" evidence="1">
    <location>
        <begin position="487"/>
        <end position="497"/>
    </location>
</feature>
<dbReference type="GO" id="GO:0030425">
    <property type="term" value="C:dendrite"/>
    <property type="evidence" value="ECO:0007669"/>
    <property type="project" value="TreeGrafter"/>
</dbReference>
<dbReference type="Proteomes" id="UP000035642">
    <property type="component" value="Unassembled WGS sequence"/>
</dbReference>
<feature type="compositionally biased region" description="Polar residues" evidence="1">
    <location>
        <begin position="529"/>
        <end position="552"/>
    </location>
</feature>
<dbReference type="GO" id="GO:0045202">
    <property type="term" value="C:synapse"/>
    <property type="evidence" value="ECO:0007669"/>
    <property type="project" value="TreeGrafter"/>
</dbReference>
<dbReference type="AlphaFoldDB" id="A0A0K0DB86"/>
<dbReference type="GO" id="GO:0005829">
    <property type="term" value="C:cytosol"/>
    <property type="evidence" value="ECO:0007669"/>
    <property type="project" value="TreeGrafter"/>
</dbReference>
<dbReference type="STRING" id="6313.A0A0K0DB86"/>
<dbReference type="GO" id="GO:0008017">
    <property type="term" value="F:microtubule binding"/>
    <property type="evidence" value="ECO:0007669"/>
    <property type="project" value="InterPro"/>
</dbReference>
<feature type="compositionally biased region" description="Polar residues" evidence="1">
    <location>
        <begin position="387"/>
        <end position="402"/>
    </location>
</feature>
<dbReference type="GO" id="GO:0000226">
    <property type="term" value="P:microtubule cytoskeleton organization"/>
    <property type="evidence" value="ECO:0007669"/>
    <property type="project" value="InterPro"/>
</dbReference>
<dbReference type="GO" id="GO:0043025">
    <property type="term" value="C:neuronal cell body"/>
    <property type="evidence" value="ECO:0007669"/>
    <property type="project" value="TreeGrafter"/>
</dbReference>
<dbReference type="InterPro" id="IPR026074">
    <property type="entry name" value="MAP1"/>
</dbReference>
<dbReference type="GO" id="GO:0005875">
    <property type="term" value="C:microtubule associated complex"/>
    <property type="evidence" value="ECO:0007669"/>
    <property type="project" value="TreeGrafter"/>
</dbReference>
<dbReference type="WBParaSite" id="ACAC_0000764901-mRNA-1">
    <property type="protein sequence ID" value="ACAC_0000764901-mRNA-1"/>
    <property type="gene ID" value="ACAC_0000764901"/>
</dbReference>
<dbReference type="PANTHER" id="PTHR13843:SF12">
    <property type="entry name" value="ATPASE F1_V1_A1 COMPLEX ALPHA_BETA SUBUNIT NUCLEOTIDE-BINDING DOMAIN-CONTAINING PROTEIN"/>
    <property type="match status" value="1"/>
</dbReference>
<evidence type="ECO:0000313" key="3">
    <source>
        <dbReference type="Proteomes" id="UP000035642"/>
    </source>
</evidence>
<feature type="domain" description="Microtubule-associated protein 1A/B/S-like MBL-like" evidence="2">
    <location>
        <begin position="111"/>
        <end position="216"/>
    </location>
</feature>
<dbReference type="InterPro" id="IPR057480">
    <property type="entry name" value="MAP1A/B/S-like_MBL"/>
</dbReference>
<dbReference type="GO" id="GO:0016358">
    <property type="term" value="P:dendrite development"/>
    <property type="evidence" value="ECO:0007669"/>
    <property type="project" value="TreeGrafter"/>
</dbReference>
<evidence type="ECO:0000313" key="4">
    <source>
        <dbReference type="WBParaSite" id="ACAC_0000764901-mRNA-1"/>
    </source>
</evidence>
<protein>
    <submittedName>
        <fullName evidence="4">Microtubule-associated protein futsch</fullName>
    </submittedName>
</protein>
<feature type="compositionally biased region" description="Basic and acidic residues" evidence="1">
    <location>
        <begin position="460"/>
        <end position="472"/>
    </location>
</feature>
<feature type="region of interest" description="Disordered" evidence="1">
    <location>
        <begin position="224"/>
        <end position="402"/>
    </location>
</feature>
<sequence>MAYVPSSDVPSAYLISSDADAVLLDLMGTFVLLDGGAEEILFTKHIRQIDANVISAPTKAALTNAVALNMDAVVPLVGSIPTVKSTGSSDSVAKLLKDIERTTESLPITPTRFNPKYEPIVISKSLRTGRLEMFVLSGDAKEIETLRIAVENGDQQAIEKAASNNGTISVLVWFPTRPSDPIKRILHTGTAPLARIVLALEKAKSLPFLHSPLVSAANAYKENGTHSKAGNSKTTFPLRSVPPTSLANAAKAPPSKRTSAPLAGSIPPRAGVPTLPKSSNAASQRLPKPTNPTLANNRTRVTASAISTTKPVAPATRTGSTPANKKTKTHEVPVQKTVGTSAKTSPVSPPSPVVNKSAEAKDAKTSPSRPPEDAKPLPPTPDPQLTAEANSTSTFPKTSTELDASVYMLDDVVPEINIDAPQDPVSPDSRTPVELVVIPPTPEPVSQSVHSSVDGLPPGEVEKPTDDKEGMDRQPLLVRNEDDGRSSSDVLSTTTTPDPAFSFDHNSVEELDDHTDNQLLDYHGLGHNESPQLSSPGASFISSSDQIPNSRTPSKDVLASESALTPKHDNSPKVELTTEPSISPNANDSLPVLPSNTDIIPAERFPPPSLIEEGRDVVVEGDVPEEFKGPHVPQVVGENGLLDDLEDPPRLRMISMDTDDLKKSLEVAGSTLENVVDQTSKGFDAVVEEVKDVSKQLDEKMLAMQNRSNLIEDDDANHVVKYEETDPIIDSVLETVASDSDRVDLALSNGRSELGTAEKDGKRKHEAPPFHGAPSVPHLSRPLFFELATVPHFNGKCSITDEQSAIEYFTNIRSSNYILHTEDISPTVLDGWLVGKKHWLHSGQKSRLIPTRHHSALQAFVTANASQMEECGLVVNSALECNTISLNTEDGRIDYKMVKIEL</sequence>